<dbReference type="EMBL" id="JBHSQV010000147">
    <property type="protein sequence ID" value="MFC5987016.1"/>
    <property type="molecule type" value="Genomic_DNA"/>
</dbReference>
<evidence type="ECO:0000313" key="2">
    <source>
        <dbReference type="Proteomes" id="UP001596250"/>
    </source>
</evidence>
<comment type="caution">
    <text evidence="1">The sequence shown here is derived from an EMBL/GenBank/DDBJ whole genome shotgun (WGS) entry which is preliminary data.</text>
</comment>
<proteinExistence type="predicted"/>
<dbReference type="InterPro" id="IPR011990">
    <property type="entry name" value="TPR-like_helical_dom_sf"/>
</dbReference>
<sequence>MTEALYSVQAQCACCETPFQTSKVRPKFKKSKGRDSDFCLYYEEETLNPDFYVVRVCPACGFASTENFAYKFTDEQRNTLFEKISAKWNHADYSGRRSWEDAMVSYKLAILCAQITNQSERVLSGLLHHIAWLYRYRHDAEQEQRYLRFALDSYVKVYEQEGTSNDAKLMYMIGELNRRLKQYHEAVKWFGRVVNDEKIMDSAMIAASREQWALTRENMKEDEAAQSS</sequence>
<dbReference type="RefSeq" id="WP_379894339.1">
    <property type="nucleotide sequence ID" value="NZ_CBCSCT010000058.1"/>
</dbReference>
<reference evidence="2" key="1">
    <citation type="journal article" date="2019" name="Int. J. Syst. Evol. Microbiol.">
        <title>The Global Catalogue of Microorganisms (GCM) 10K type strain sequencing project: providing services to taxonomists for standard genome sequencing and annotation.</title>
        <authorList>
            <consortium name="The Broad Institute Genomics Platform"/>
            <consortium name="The Broad Institute Genome Sequencing Center for Infectious Disease"/>
            <person name="Wu L."/>
            <person name="Ma J."/>
        </authorList>
    </citation>
    <scope>NUCLEOTIDE SEQUENCE [LARGE SCALE GENOMIC DNA]</scope>
    <source>
        <strain evidence="2">CCM 8749</strain>
    </source>
</reference>
<organism evidence="1 2">
    <name type="scientific">Marinicrinis lubricantis</name>
    <dbReference type="NCBI Taxonomy" id="2086470"/>
    <lineage>
        <taxon>Bacteria</taxon>
        <taxon>Bacillati</taxon>
        <taxon>Bacillota</taxon>
        <taxon>Bacilli</taxon>
        <taxon>Bacillales</taxon>
        <taxon>Paenibacillaceae</taxon>
    </lineage>
</organism>
<name>A0ABW1IPP9_9BACL</name>
<dbReference type="SUPFAM" id="SSF48452">
    <property type="entry name" value="TPR-like"/>
    <property type="match status" value="1"/>
</dbReference>
<dbReference type="Proteomes" id="UP001596250">
    <property type="component" value="Unassembled WGS sequence"/>
</dbReference>
<keyword evidence="2" id="KW-1185">Reference proteome</keyword>
<dbReference type="Gene3D" id="1.25.40.10">
    <property type="entry name" value="Tetratricopeptide repeat domain"/>
    <property type="match status" value="1"/>
</dbReference>
<evidence type="ECO:0000313" key="1">
    <source>
        <dbReference type="EMBL" id="MFC5987016.1"/>
    </source>
</evidence>
<gene>
    <name evidence="1" type="ORF">ACFPXP_11390</name>
</gene>
<dbReference type="InterPro" id="IPR018708">
    <property type="entry name" value="DUF2225"/>
</dbReference>
<protein>
    <submittedName>
        <fullName evidence="1">DUF2225 domain-containing protein</fullName>
    </submittedName>
</protein>
<dbReference type="Pfam" id="PF09986">
    <property type="entry name" value="DUF2225"/>
    <property type="match status" value="1"/>
</dbReference>
<accession>A0ABW1IPP9</accession>